<evidence type="ECO:0000313" key="2">
    <source>
        <dbReference type="Proteomes" id="UP000596661"/>
    </source>
</evidence>
<keyword evidence="2" id="KW-1185">Reference proteome</keyword>
<proteinExistence type="predicted"/>
<evidence type="ECO:0000313" key="1">
    <source>
        <dbReference type="EnsemblPlants" id="cds.evm.model.10.1433"/>
    </source>
</evidence>
<dbReference type="Proteomes" id="UP000596661">
    <property type="component" value="Unassembled WGS sequence"/>
</dbReference>
<reference evidence="1" key="1">
    <citation type="submission" date="2021-03" db="UniProtKB">
        <authorList>
            <consortium name="EnsemblPlants"/>
        </authorList>
    </citation>
    <scope>IDENTIFICATION</scope>
</reference>
<dbReference type="Gramene" id="evm.model.10.1433">
    <property type="protein sequence ID" value="cds.evm.model.10.1433"/>
    <property type="gene ID" value="evm.TU.10.1433"/>
</dbReference>
<dbReference type="AlphaFoldDB" id="A0A803QJQ0"/>
<dbReference type="EMBL" id="UZAU01000821">
    <property type="status" value="NOT_ANNOTATED_CDS"/>
    <property type="molecule type" value="Genomic_DNA"/>
</dbReference>
<sequence length="186" mass="21552">MSRCSCCLQSVEIQLDNTAQLITSRRNPPHLSQEKKFIMVEGLKTSLANINQGETKSLESYIQHFNAEATKVVRLSKDEQTGVKPRSNLWNNILKRELCDSEDFYERANRCIQVEDGHENLDVGRSGHPKTALANKPLKRRELDHWEMIDAKNSRKRWNNNVVNTHAIQSLIALENNSRNQHYEER</sequence>
<name>A0A803QJQ0_CANSA</name>
<dbReference type="EnsemblPlants" id="evm.model.10.1433">
    <property type="protein sequence ID" value="cds.evm.model.10.1433"/>
    <property type="gene ID" value="evm.TU.10.1433"/>
</dbReference>
<organism evidence="1 2">
    <name type="scientific">Cannabis sativa</name>
    <name type="common">Hemp</name>
    <name type="synonym">Marijuana</name>
    <dbReference type="NCBI Taxonomy" id="3483"/>
    <lineage>
        <taxon>Eukaryota</taxon>
        <taxon>Viridiplantae</taxon>
        <taxon>Streptophyta</taxon>
        <taxon>Embryophyta</taxon>
        <taxon>Tracheophyta</taxon>
        <taxon>Spermatophyta</taxon>
        <taxon>Magnoliopsida</taxon>
        <taxon>eudicotyledons</taxon>
        <taxon>Gunneridae</taxon>
        <taxon>Pentapetalae</taxon>
        <taxon>rosids</taxon>
        <taxon>fabids</taxon>
        <taxon>Rosales</taxon>
        <taxon>Cannabaceae</taxon>
        <taxon>Cannabis</taxon>
    </lineage>
</organism>
<protein>
    <submittedName>
        <fullName evidence="1">Uncharacterized protein</fullName>
    </submittedName>
</protein>
<accession>A0A803QJQ0</accession>